<evidence type="ECO:0008006" key="3">
    <source>
        <dbReference type="Google" id="ProtNLM"/>
    </source>
</evidence>
<organism evidence="1 2">
    <name type="scientific">Brevibacillus borstelensis AK1</name>
    <dbReference type="NCBI Taxonomy" id="1300222"/>
    <lineage>
        <taxon>Bacteria</taxon>
        <taxon>Bacillati</taxon>
        <taxon>Bacillota</taxon>
        <taxon>Bacilli</taxon>
        <taxon>Bacillales</taxon>
        <taxon>Paenibacillaceae</taxon>
        <taxon>Brevibacillus</taxon>
    </lineage>
</organism>
<name>M8ECG0_9BACL</name>
<accession>M8ECG0</accession>
<dbReference type="RefSeq" id="WP_003388047.1">
    <property type="nucleotide sequence ID" value="NZ_APBN01000003.1"/>
</dbReference>
<dbReference type="AlphaFoldDB" id="M8ECG0"/>
<gene>
    <name evidence="1" type="ORF">I532_10292</name>
</gene>
<dbReference type="PATRIC" id="fig|1300222.3.peg.2129"/>
<proteinExistence type="predicted"/>
<keyword evidence="2" id="KW-1185">Reference proteome</keyword>
<sequence length="69" mass="7797">MAFRDQAKKLEGEKVKVDTVNGTFVGKLVDVKNSTLILRDNEGKRVVIRDSKIIALVELKDPHHKDNLL</sequence>
<dbReference type="EMBL" id="APBN01000003">
    <property type="protein sequence ID" value="EMT53160.1"/>
    <property type="molecule type" value="Genomic_DNA"/>
</dbReference>
<protein>
    <recommendedName>
        <fullName evidence="3">DUF2642 domain-containing protein</fullName>
    </recommendedName>
</protein>
<comment type="caution">
    <text evidence="1">The sequence shown here is derived from an EMBL/GenBank/DDBJ whole genome shotgun (WGS) entry which is preliminary data.</text>
</comment>
<reference evidence="1 2" key="1">
    <citation type="submission" date="2013-03" db="EMBL/GenBank/DDBJ databases">
        <title>Assembly of a new bacterial strain Brevibacillus borstelensis AK1.</title>
        <authorList>
            <person name="Rajan I."/>
            <person name="PoliReddy D."/>
            <person name="Sugumar T."/>
            <person name="Rathinam K."/>
            <person name="Alqarawi S."/>
            <person name="Khalil A.B."/>
            <person name="Sivakumar N."/>
        </authorList>
    </citation>
    <scope>NUCLEOTIDE SEQUENCE [LARGE SCALE GENOMIC DNA]</scope>
    <source>
        <strain evidence="1 2">AK1</strain>
    </source>
</reference>
<dbReference type="STRING" id="1300222.I532_10292"/>
<evidence type="ECO:0000313" key="2">
    <source>
        <dbReference type="Proteomes" id="UP000012081"/>
    </source>
</evidence>
<dbReference type="OrthoDB" id="2469304at2"/>
<dbReference type="Proteomes" id="UP000012081">
    <property type="component" value="Unassembled WGS sequence"/>
</dbReference>
<evidence type="ECO:0000313" key="1">
    <source>
        <dbReference type="EMBL" id="EMT53160.1"/>
    </source>
</evidence>